<dbReference type="PANTHER" id="PTHR16022:SF0">
    <property type="entry name" value="CYTOPLASMIC DYNEIN 2 INTERMEDIATE CHAIN 1"/>
    <property type="match status" value="1"/>
</dbReference>
<dbReference type="InterPro" id="IPR015943">
    <property type="entry name" value="WD40/YVTN_repeat-like_dom_sf"/>
</dbReference>
<dbReference type="OrthoDB" id="2162425at2759"/>
<dbReference type="SMART" id="SM00320">
    <property type="entry name" value="WD40"/>
    <property type="match status" value="3"/>
</dbReference>
<dbReference type="Gene3D" id="2.130.10.10">
    <property type="entry name" value="YVTN repeat-like/Quinoprotein amine dehydrogenase"/>
    <property type="match status" value="2"/>
</dbReference>
<reference evidence="3" key="1">
    <citation type="submission" date="2025-08" db="UniProtKB">
        <authorList>
            <consortium name="RefSeq"/>
        </authorList>
    </citation>
    <scope>IDENTIFICATION</scope>
    <source>
        <tissue evidence="3">Entire body</tissue>
    </source>
</reference>
<dbReference type="STRING" id="224129.A0A1W4X5Y6"/>
<dbReference type="GO" id="GO:0005929">
    <property type="term" value="C:cilium"/>
    <property type="evidence" value="ECO:0007669"/>
    <property type="project" value="GOC"/>
</dbReference>
<sequence length="876" mass="100473">MSNLRKNEATKSKTTERRVGQLRDKRSALANDNGAKESRQKKILEATDQKCKTVTSFLPSDKHESSLSKLEGMSRISSDSTIKKISKNKVNHLRLGRREEERAGSVTKTKYFPSQKDIIHRVVREEKMKKGINNQLSKANNTKPDVYLKIDGKEMERPRTATLKEATVTQLTINLPREEVKASKEEQVNYEDDFDSYISDFEDEDEEEEKTDSNTSKSTSSISESMRNLIENGSNMAGEDCNNDAIDALRRTNYISKERKLDSGSFDLQEKIVKTNNTIAIQEILSHLPPSNSSLSDEGYDEDKTVLKKLHGYRFEKSRFEEQRRLMYKKHRGKEIQAMIKFNKCYFTTFEMTPVPYEQFIQIHGQTFGIQCAIQTVATSNVDESVQTDEIVNITKWTHIPVVFSTKQFSEQQRPNWEHYKQEFLGVGNDSKVEQIQAETSYYLSDKFVNSINSSAVIVLSLLNNETNKLFYRHPKKTYSITNENEFFSAGSTKKCAQDLDILHNTSVIDLYTSNSNNFLTVHLPNNKKFTELSYICIWNASSLQQPLALLRILGRPTCASFGHEHINYVFVGFRDGTLSLWDTNNGSPNEKYRCISSPSFKTKINESHKATVTSVLCVSNNDSEKDHLEEKVHSLDEDGLVVFWTTVTKKYPKWNVSLVQNSQLRLKTVCSNPYYGLEFKRLYFNLLDPTHLFILSNSDRILHCCSTGSKIYPKYYNTVLFADELSVVTSIDCCPFSSTYFIAGYENGKVALFSRNVQKSLIILSNGGNGKWASIDTVQWSSEKPCIFYAKDNKNILHVWNLALSDIFPIYSIPFKENVVSIKITTPQKRQKIYMIIASRDGQLSVHFLNNEHKSLTNEQYATDVKYFLNYVKRL</sequence>
<keyword evidence="2" id="KW-1185">Reference proteome</keyword>
<evidence type="ECO:0000313" key="3">
    <source>
        <dbReference type="RefSeq" id="XP_018328242.1"/>
    </source>
</evidence>
<feature type="region of interest" description="Disordered" evidence="1">
    <location>
        <begin position="202"/>
        <end position="223"/>
    </location>
</feature>
<dbReference type="InterPro" id="IPR042505">
    <property type="entry name" value="DYNC2I1"/>
</dbReference>
<name>A0A1W4X5Y6_AGRPL</name>
<dbReference type="RefSeq" id="XP_018328242.1">
    <property type="nucleotide sequence ID" value="XM_018472740.1"/>
</dbReference>
<dbReference type="GO" id="GO:0045503">
    <property type="term" value="F:dynein light chain binding"/>
    <property type="evidence" value="ECO:0007669"/>
    <property type="project" value="InterPro"/>
</dbReference>
<dbReference type="AlphaFoldDB" id="A0A1W4X5Y6"/>
<dbReference type="InterPro" id="IPR001680">
    <property type="entry name" value="WD40_rpt"/>
</dbReference>
<gene>
    <name evidence="3" type="primary">LOC108739051</name>
</gene>
<dbReference type="InterPro" id="IPR036322">
    <property type="entry name" value="WD40_repeat_dom_sf"/>
</dbReference>
<dbReference type="GeneID" id="108739051"/>
<feature type="compositionally biased region" description="Basic and acidic residues" evidence="1">
    <location>
        <begin position="34"/>
        <end position="46"/>
    </location>
</feature>
<dbReference type="GO" id="GO:0005868">
    <property type="term" value="C:cytoplasmic dynein complex"/>
    <property type="evidence" value="ECO:0007669"/>
    <property type="project" value="InterPro"/>
</dbReference>
<dbReference type="GO" id="GO:0042073">
    <property type="term" value="P:intraciliary transport"/>
    <property type="evidence" value="ECO:0007669"/>
    <property type="project" value="InterPro"/>
</dbReference>
<dbReference type="Proteomes" id="UP000192223">
    <property type="component" value="Unplaced"/>
</dbReference>
<protein>
    <submittedName>
        <fullName evidence="3">WD repeat-containing protein 60 isoform X1</fullName>
    </submittedName>
</protein>
<feature type="compositionally biased region" description="Basic and acidic residues" evidence="1">
    <location>
        <begin position="1"/>
        <end position="27"/>
    </location>
</feature>
<dbReference type="GO" id="GO:0045504">
    <property type="term" value="F:dynein heavy chain binding"/>
    <property type="evidence" value="ECO:0007669"/>
    <property type="project" value="InterPro"/>
</dbReference>
<dbReference type="SUPFAM" id="SSF50978">
    <property type="entry name" value="WD40 repeat-like"/>
    <property type="match status" value="1"/>
</dbReference>
<evidence type="ECO:0000256" key="1">
    <source>
        <dbReference type="SAM" id="MobiDB-lite"/>
    </source>
</evidence>
<evidence type="ECO:0000313" key="2">
    <source>
        <dbReference type="Proteomes" id="UP000192223"/>
    </source>
</evidence>
<organism evidence="2 3">
    <name type="scientific">Agrilus planipennis</name>
    <name type="common">Emerald ash borer</name>
    <name type="synonym">Agrilus marcopoli</name>
    <dbReference type="NCBI Taxonomy" id="224129"/>
    <lineage>
        <taxon>Eukaryota</taxon>
        <taxon>Metazoa</taxon>
        <taxon>Ecdysozoa</taxon>
        <taxon>Arthropoda</taxon>
        <taxon>Hexapoda</taxon>
        <taxon>Insecta</taxon>
        <taxon>Pterygota</taxon>
        <taxon>Neoptera</taxon>
        <taxon>Endopterygota</taxon>
        <taxon>Coleoptera</taxon>
        <taxon>Polyphaga</taxon>
        <taxon>Elateriformia</taxon>
        <taxon>Buprestoidea</taxon>
        <taxon>Buprestidae</taxon>
        <taxon>Agrilinae</taxon>
        <taxon>Agrilus</taxon>
    </lineage>
</organism>
<dbReference type="KEGG" id="apln:108739051"/>
<feature type="compositionally biased region" description="Low complexity" evidence="1">
    <location>
        <begin position="213"/>
        <end position="223"/>
    </location>
</feature>
<dbReference type="PANTHER" id="PTHR16022">
    <property type="entry name" value="WD REPEAT DOMAIN 60"/>
    <property type="match status" value="1"/>
</dbReference>
<proteinExistence type="predicted"/>
<dbReference type="InParanoid" id="A0A1W4X5Y6"/>
<accession>A0A1W4X5Y6</accession>
<feature type="region of interest" description="Disordered" evidence="1">
    <location>
        <begin position="1"/>
        <end position="46"/>
    </location>
</feature>